<gene>
    <name evidence="3" type="ORF">ECTP10_01629</name>
</gene>
<dbReference type="Gene3D" id="2.160.20.10">
    <property type="entry name" value="Single-stranded right-handed beta-helix, Pectin lyase-like"/>
    <property type="match status" value="1"/>
</dbReference>
<evidence type="ECO:0000313" key="3">
    <source>
        <dbReference type="EMBL" id="AKE46458.1"/>
    </source>
</evidence>
<dbReference type="Proteomes" id="UP000033806">
    <property type="component" value="Segment"/>
</dbReference>
<proteinExistence type="predicted"/>
<dbReference type="GO" id="GO:0051701">
    <property type="term" value="P:biological process involved in interaction with host"/>
    <property type="evidence" value="ECO:0007669"/>
    <property type="project" value="UniProtKB-ARBA"/>
</dbReference>
<evidence type="ECO:0008006" key="5">
    <source>
        <dbReference type="Google" id="ProtNLM"/>
    </source>
</evidence>
<dbReference type="EMBL" id="KP869108">
    <property type="protein sequence ID" value="AKE46458.1"/>
    <property type="molecule type" value="Genomic_DNA"/>
</dbReference>
<protein>
    <recommendedName>
        <fullName evidence="5">Tail fiber protein</fullName>
    </recommendedName>
</protein>
<evidence type="ECO:0000313" key="4">
    <source>
        <dbReference type="Proteomes" id="UP000033806"/>
    </source>
</evidence>
<reference evidence="3 4" key="1">
    <citation type="journal article" date="2015" name="BMC Genomics">
        <title>Analysis of whole genome sequencing for the Escherichia coli O157:H7 typing phages.</title>
        <authorList>
            <person name="Cowley L.A."/>
            <person name="Beckett S.J."/>
            <person name="Chase-Topping M."/>
            <person name="Perry N."/>
            <person name="Dallman T.J."/>
            <person name="Gally D.L."/>
            <person name="Jenkins C."/>
        </authorList>
    </citation>
    <scope>NUCLEOTIDE SEQUENCE [LARGE SCALE GENOMIC DNA]</scope>
</reference>
<evidence type="ECO:0000256" key="1">
    <source>
        <dbReference type="ARBA" id="ARBA00004328"/>
    </source>
</evidence>
<dbReference type="SMR" id="A0A0F6TJC8"/>
<keyword evidence="2" id="KW-0946">Virion</keyword>
<dbReference type="GO" id="GO:0044423">
    <property type="term" value="C:virion component"/>
    <property type="evidence" value="ECO:0007669"/>
    <property type="project" value="UniProtKB-KW"/>
</dbReference>
<sequence length="875" mass="94154">MTVSTEVNHNEYTGNGVTTSFPYTFRVFKESDLVVQVVDLNDNITVLTLDTDYTVTGAGGYEGGNVILATALANGYQISISRELSVTQETDLRNQGKFFAEVHEDAFDKLTMLIQQVRSWFSLALRKPSFVANYYDAMDNYIRNLRDPVRPQDAATKKYVDGVAETNLSRTLRTPEPIPALPGIEQRKNKIVAMDDTGNPIMVLPESGSATDVMIQLAANDGFKFIGQCPDILTLRTIEPEKNGQRITLRQHTIGTGLGGGVFRAVLDGTGYTDDDGVVIKTAGGSVWLRVNADKVNPFMFGATGVADDTAALQKMLECGRAAELGTNVWKASNLELNNKSCSLSGSGLHVSRIEQISGATGALLTITQDCSLIYLSDCGLYGDGITAGTSGVTMETGNPGGAPSYPFNTAPDVRRDLYISNVHITGFDELGFDYPETNFSVSTHGLFIRNIKKTGAKIGTTDFTWTNLQIDTCGQECLVLDGAGNCRIIGAKLIWAGSENETPYSGLRISNSQNVNMTGVELQDCAYDGLYIKNSTVAISGLNTNRNSASSNLSYHNMVFENSIVTVDGYVCRNYAATSLYDLNSQAGNVRCIGSDSTVLINGIYESEVNSERLMGDNNLIQPYSGDLIINGLKNYYTYTGSVKNNIPTFDGVVTTATYVSAPSILGQGNMLKLTQSNKDKLLFSDKVSRHGCTIGLVLIPSFTGATTMTAFTLGSGYSPSGNSAVMQFIVNSSGVQTIAILLSGDGITQTLTSDLTTEQALASGGVYHFAMGFAPGRLWWSIIDINTGRRIRRAYRQPDLHAAFNSIFNSGTSSITAFSGPLAGDIACEGAGSHVYVGGFSSESDYAASRMYGLFTPVDLDKQYSFRTLNGNI</sequence>
<dbReference type="InterPro" id="IPR012334">
    <property type="entry name" value="Pectin_lyas_fold"/>
</dbReference>
<organism evidence="3 4">
    <name type="scientific">Escherichia coli O157 typing phage 10</name>
    <dbReference type="NCBI Taxonomy" id="1508672"/>
    <lineage>
        <taxon>Viruses</taxon>
        <taxon>Duplodnaviria</taxon>
        <taxon>Heunggongvirae</taxon>
        <taxon>Uroviricota</taxon>
        <taxon>Caudoviricetes</taxon>
        <taxon>Uetakevirus</taxon>
        <taxon>Uetakevirus phiV10</taxon>
    </lineage>
</organism>
<accession>A0A0F6TJC8</accession>
<evidence type="ECO:0000256" key="2">
    <source>
        <dbReference type="ARBA" id="ARBA00022844"/>
    </source>
</evidence>
<comment type="subcellular location">
    <subcellularLocation>
        <location evidence="1">Virion</location>
    </subcellularLocation>
</comment>
<name>A0A0F6TJC8_9CAUD</name>
<dbReference type="GO" id="GO:0019058">
    <property type="term" value="P:viral life cycle"/>
    <property type="evidence" value="ECO:0007669"/>
    <property type="project" value="UniProtKB-ARBA"/>
</dbReference>